<comment type="similarity">
    <text evidence="2 7">Belongs to the FHIPEP (flagella/HR/invasion proteins export pore) family.</text>
</comment>
<feature type="transmembrane region" description="Helical" evidence="7">
    <location>
        <begin position="239"/>
        <end position="266"/>
    </location>
</feature>
<dbReference type="Gene3D" id="3.40.50.12790">
    <property type="entry name" value="FHIPEP family, domain 4"/>
    <property type="match status" value="1"/>
</dbReference>
<keyword evidence="8" id="KW-0966">Cell projection</keyword>
<dbReference type="PROSITE" id="PS00994">
    <property type="entry name" value="FHIPEP"/>
    <property type="match status" value="1"/>
</dbReference>
<keyword evidence="7" id="KW-0653">Protein transport</keyword>
<dbReference type="InterPro" id="IPR006301">
    <property type="entry name" value="FlhA"/>
</dbReference>
<feature type="transmembrane region" description="Helical" evidence="7">
    <location>
        <begin position="286"/>
        <end position="304"/>
    </location>
</feature>
<evidence type="ECO:0000256" key="1">
    <source>
        <dbReference type="ARBA" id="ARBA00004651"/>
    </source>
</evidence>
<dbReference type="InterPro" id="IPR042196">
    <property type="entry name" value="FHIPEP_4"/>
</dbReference>
<keyword evidence="7" id="KW-0813">Transport</keyword>
<keyword evidence="5 7" id="KW-1133">Transmembrane helix</keyword>
<accession>A0ABT6DFZ0</accession>
<keyword evidence="3 7" id="KW-1003">Cell membrane</keyword>
<dbReference type="RefSeq" id="WP_277576899.1">
    <property type="nucleotide sequence ID" value="NZ_JANRMI010000001.1"/>
</dbReference>
<dbReference type="PIRSF" id="PIRSF005419">
    <property type="entry name" value="FlhA"/>
    <property type="match status" value="1"/>
</dbReference>
<dbReference type="Proteomes" id="UP001152321">
    <property type="component" value="Unassembled WGS sequence"/>
</dbReference>
<evidence type="ECO:0000256" key="5">
    <source>
        <dbReference type="ARBA" id="ARBA00022989"/>
    </source>
</evidence>
<feature type="transmembrane region" description="Helical" evidence="7">
    <location>
        <begin position="75"/>
        <end position="95"/>
    </location>
</feature>
<organism evidence="8 9">
    <name type="scientific">Bdellovibrio svalbardensis</name>
    <dbReference type="NCBI Taxonomy" id="2972972"/>
    <lineage>
        <taxon>Bacteria</taxon>
        <taxon>Pseudomonadati</taxon>
        <taxon>Bdellovibrionota</taxon>
        <taxon>Bdellovibrionia</taxon>
        <taxon>Bdellovibrionales</taxon>
        <taxon>Pseudobdellovibrionaceae</taxon>
        <taxon>Bdellovibrio</taxon>
    </lineage>
</organism>
<dbReference type="InterPro" id="IPR042193">
    <property type="entry name" value="FHIPEP_3"/>
</dbReference>
<reference evidence="8" key="1">
    <citation type="submission" date="2022-08" db="EMBL/GenBank/DDBJ databases">
        <title>Novel Bdellovibrio Species Isolated from Svalbard: Designation Bdellovibrio svalbardensis.</title>
        <authorList>
            <person name="Mitchell R.J."/>
            <person name="Choi S.Y."/>
        </authorList>
    </citation>
    <scope>NUCLEOTIDE SEQUENCE</scope>
    <source>
        <strain evidence="8">PAP01</strain>
    </source>
</reference>
<evidence type="ECO:0000256" key="4">
    <source>
        <dbReference type="ARBA" id="ARBA00022692"/>
    </source>
</evidence>
<feature type="transmembrane region" description="Helical" evidence="7">
    <location>
        <begin position="44"/>
        <end position="63"/>
    </location>
</feature>
<feature type="transmembrane region" description="Helical" evidence="7">
    <location>
        <begin position="20"/>
        <end position="38"/>
    </location>
</feature>
<evidence type="ECO:0000256" key="3">
    <source>
        <dbReference type="ARBA" id="ARBA00022475"/>
    </source>
</evidence>
<dbReference type="Pfam" id="PF00771">
    <property type="entry name" value="FHIPEP"/>
    <property type="match status" value="1"/>
</dbReference>
<keyword evidence="7" id="KW-1005">Bacterial flagellum biogenesis</keyword>
<dbReference type="PANTHER" id="PTHR30161">
    <property type="entry name" value="FLAGELLAR EXPORT PROTEIN, MEMBRANE FLHA SUBUNIT-RELATED"/>
    <property type="match status" value="1"/>
</dbReference>
<dbReference type="Gene3D" id="3.40.30.60">
    <property type="entry name" value="FHIPEP family, domain 1"/>
    <property type="match status" value="1"/>
</dbReference>
<evidence type="ECO:0000256" key="6">
    <source>
        <dbReference type="ARBA" id="ARBA00023136"/>
    </source>
</evidence>
<keyword evidence="6 7" id="KW-0472">Membrane</keyword>
<dbReference type="EMBL" id="JANRMI010000001">
    <property type="protein sequence ID" value="MDG0815424.1"/>
    <property type="molecule type" value="Genomic_DNA"/>
</dbReference>
<dbReference type="InterPro" id="IPR001712">
    <property type="entry name" value="T3SS_FHIPEP"/>
</dbReference>
<dbReference type="PANTHER" id="PTHR30161:SF1">
    <property type="entry name" value="FLAGELLAR BIOSYNTHESIS PROTEIN FLHA-RELATED"/>
    <property type="match status" value="1"/>
</dbReference>
<keyword evidence="9" id="KW-1185">Reference proteome</keyword>
<sequence>MEDVFQFLKRFEKYTKNTDLLIAFGVLAILAVMIIPLPPMLLDISLTFSLAISILILLVSLYTQKALDFTSFPSLLLMTTLFRLSLNVATTRLILTHGHEGEAAAGHVIASFANFVVGGNYVIGFVMFVILIVINFMVITKGSGRVAEVAARFTLDAMPGKQMSIDAELNSGHITEAEARKRRRAIEQEADFYGAMDGASKFVRGDAIAGIIITMINIIGGLGIGVIQKGLDVGNAAKVYTMLTIGDGLLAQIPALIISTAAGIIVTRTSNSDKDMGTEVTSQLLLNPRAVMISGGVLILMGLVPGLPTLPFLMMGGLMCGMSWVITKYKAETVAAEKKQIEAAANVPKKENIETMLPVDMLELEVGYGLINIVESDQSGDLLERIVSIRKQFALDLGIVVPSIHIRDNLQLAPGEYRMLIKGNKVGGGLLRPDSMLAMDPGNVSDTIDGIPTKEPAFGLDAMWISPARKEDAEFAGYTVVDLPTVMATHITELIRGHAHELLGRQEASSLIENFKKTHPKVVDELIPDLLPLGSVVRVMQSLLKEQVSIRNLLTIFESLADDAPRTKDIEVLTEGVRKSLARGITAKYTTDQGNIPVMTLHPVIEELIANSLLQTEQGVQLVMDPSTAHRLINEIARAVESHPEIASQPILLTSPTSRRHLYKLTSRFIPQLVVLSHNELTADADVQSVALVEMNHAG</sequence>
<keyword evidence="7" id="KW-1006">Bacterial flagellum protein export</keyword>
<comment type="function">
    <text evidence="7">Required for formation of the rod structure of the flagellar apparatus. Together with FliI and FliH, may constitute the export apparatus of flagellin.</text>
</comment>
<feature type="transmembrane region" description="Helical" evidence="7">
    <location>
        <begin position="115"/>
        <end position="138"/>
    </location>
</feature>
<dbReference type="PRINTS" id="PR00949">
    <property type="entry name" value="TYPE3IMAPROT"/>
</dbReference>
<evidence type="ECO:0000256" key="2">
    <source>
        <dbReference type="ARBA" id="ARBA00008835"/>
    </source>
</evidence>
<dbReference type="NCBIfam" id="TIGR01398">
    <property type="entry name" value="FlhA"/>
    <property type="match status" value="1"/>
</dbReference>
<keyword evidence="8" id="KW-0282">Flagellum</keyword>
<comment type="caution">
    <text evidence="8">The sequence shown here is derived from an EMBL/GenBank/DDBJ whole genome shotgun (WGS) entry which is preliminary data.</text>
</comment>
<gene>
    <name evidence="7 8" type="primary">flhA</name>
    <name evidence="8" type="ORF">NWE73_03555</name>
</gene>
<feature type="transmembrane region" description="Helical" evidence="7">
    <location>
        <begin position="207"/>
        <end position="227"/>
    </location>
</feature>
<dbReference type="InterPro" id="IPR042194">
    <property type="entry name" value="FHIPEP_1"/>
</dbReference>
<evidence type="ECO:0000313" key="9">
    <source>
        <dbReference type="Proteomes" id="UP001152321"/>
    </source>
</evidence>
<protein>
    <recommendedName>
        <fullName evidence="7">Flagellar biosynthesis protein FlhA</fullName>
    </recommendedName>
</protein>
<keyword evidence="4 7" id="KW-0812">Transmembrane</keyword>
<dbReference type="InterPro" id="IPR025505">
    <property type="entry name" value="FHIPEP_CS"/>
</dbReference>
<name>A0ABT6DFZ0_9BACT</name>
<comment type="subcellular location">
    <subcellularLocation>
        <location evidence="1 7">Cell membrane</location>
        <topology evidence="1 7">Multi-pass membrane protein</topology>
    </subcellularLocation>
</comment>
<dbReference type="Gene3D" id="1.10.8.540">
    <property type="entry name" value="FHIPEP family, domain 3"/>
    <property type="match status" value="1"/>
</dbReference>
<keyword evidence="8" id="KW-0969">Cilium</keyword>
<evidence type="ECO:0000313" key="8">
    <source>
        <dbReference type="EMBL" id="MDG0815424.1"/>
    </source>
</evidence>
<evidence type="ECO:0000256" key="7">
    <source>
        <dbReference type="RuleBase" id="RU364093"/>
    </source>
</evidence>
<proteinExistence type="inferred from homology"/>